<keyword evidence="1" id="KW-0472">Membrane</keyword>
<feature type="transmembrane region" description="Helical" evidence="1">
    <location>
        <begin position="80"/>
        <end position="98"/>
    </location>
</feature>
<keyword evidence="1" id="KW-1133">Transmembrane helix</keyword>
<keyword evidence="1" id="KW-0812">Transmembrane</keyword>
<dbReference type="Pfam" id="PF07784">
    <property type="entry name" value="DUF1622"/>
    <property type="match status" value="1"/>
</dbReference>
<sequence length="148" mass="15669">MMNGQDNPPGDELGTSGMLLDGLEAELSGVVISLNGILTGFCQLLALFVIAIGVSRALVIYLKDALFKPQTTEAFQRGRLVMGYSFSLALSFLIGATILKTMISSRWDDIARLAAIIAVRTVLNYLLLQAISKATPAAEASLPAPAAK</sequence>
<organism evidence="2 3">
    <name type="scientific">Phormidium yuhuli AB48</name>
    <dbReference type="NCBI Taxonomy" id="2940671"/>
    <lineage>
        <taxon>Bacteria</taxon>
        <taxon>Bacillati</taxon>
        <taxon>Cyanobacteriota</taxon>
        <taxon>Cyanophyceae</taxon>
        <taxon>Oscillatoriophycideae</taxon>
        <taxon>Oscillatoriales</taxon>
        <taxon>Oscillatoriaceae</taxon>
        <taxon>Phormidium</taxon>
        <taxon>Phormidium yuhuli</taxon>
    </lineage>
</organism>
<dbReference type="InterPro" id="IPR012427">
    <property type="entry name" value="DUF1622"/>
</dbReference>
<dbReference type="PANTHER" id="PTHR38468">
    <property type="entry name" value="SLL0939 PROTEIN"/>
    <property type="match status" value="1"/>
</dbReference>
<keyword evidence="3" id="KW-1185">Reference proteome</keyword>
<evidence type="ECO:0000313" key="3">
    <source>
        <dbReference type="Proteomes" id="UP001056708"/>
    </source>
</evidence>
<protein>
    <submittedName>
        <fullName evidence="2">DUF1622 domain-containing protein</fullName>
    </submittedName>
</protein>
<dbReference type="Proteomes" id="UP001056708">
    <property type="component" value="Chromosome"/>
</dbReference>
<dbReference type="PANTHER" id="PTHR38468:SF1">
    <property type="entry name" value="SLL0939 PROTEIN"/>
    <property type="match status" value="1"/>
</dbReference>
<evidence type="ECO:0000313" key="2">
    <source>
        <dbReference type="EMBL" id="USR91362.1"/>
    </source>
</evidence>
<evidence type="ECO:0000256" key="1">
    <source>
        <dbReference type="SAM" id="Phobius"/>
    </source>
</evidence>
<feature type="transmembrane region" description="Helical" evidence="1">
    <location>
        <begin position="110"/>
        <end position="128"/>
    </location>
</feature>
<reference evidence="2" key="1">
    <citation type="submission" date="2022-06" db="EMBL/GenBank/DDBJ databases">
        <title>Genome sequence of Phormidium yuhuli AB48 isolated from an industrial photobioreactor environment.</title>
        <authorList>
            <person name="Qiu Y."/>
            <person name="Noonan A.J.C."/>
            <person name="Dofher K."/>
            <person name="Koch M."/>
            <person name="Kieft B."/>
            <person name="Lin X."/>
            <person name="Ziels R.M."/>
            <person name="Hallam S.J."/>
        </authorList>
    </citation>
    <scope>NUCLEOTIDE SEQUENCE</scope>
    <source>
        <strain evidence="2">AB48</strain>
    </source>
</reference>
<name>A0ABY5AQ63_9CYAN</name>
<dbReference type="RefSeq" id="WP_252663387.1">
    <property type="nucleotide sequence ID" value="NZ_CP098611.1"/>
</dbReference>
<dbReference type="EMBL" id="CP098611">
    <property type="protein sequence ID" value="USR91362.1"/>
    <property type="molecule type" value="Genomic_DNA"/>
</dbReference>
<accession>A0ABY5AQ63</accession>
<proteinExistence type="predicted"/>
<gene>
    <name evidence="2" type="ORF">NEA10_01055</name>
</gene>
<feature type="transmembrane region" description="Helical" evidence="1">
    <location>
        <begin position="37"/>
        <end position="59"/>
    </location>
</feature>